<dbReference type="AlphaFoldDB" id="A0A5B6VPH7"/>
<keyword evidence="1" id="KW-0548">Nucleotidyltransferase</keyword>
<sequence length="75" mass="8842">MSRFHLSQKLEDYDLIINNHPGKANTVVDALSHKSLFSLKATNTHLTLERDSSIIVEMRARLVFYRKFRTRRKII</sequence>
<dbReference type="Proteomes" id="UP000325315">
    <property type="component" value="Unassembled WGS sequence"/>
</dbReference>
<evidence type="ECO:0000313" key="1">
    <source>
        <dbReference type="EMBL" id="KAA3470938.1"/>
    </source>
</evidence>
<keyword evidence="1" id="KW-0808">Transferase</keyword>
<dbReference type="EMBL" id="SMMG02000006">
    <property type="protein sequence ID" value="KAA3470938.1"/>
    <property type="molecule type" value="Genomic_DNA"/>
</dbReference>
<comment type="caution">
    <text evidence="1">The sequence shown here is derived from an EMBL/GenBank/DDBJ whole genome shotgun (WGS) entry which is preliminary data.</text>
</comment>
<protein>
    <submittedName>
        <fullName evidence="1">RNA-directed DNA polymerase-like protein</fullName>
    </submittedName>
</protein>
<keyword evidence="2" id="KW-1185">Reference proteome</keyword>
<evidence type="ECO:0000313" key="2">
    <source>
        <dbReference type="Proteomes" id="UP000325315"/>
    </source>
</evidence>
<keyword evidence="1" id="KW-0695">RNA-directed DNA polymerase</keyword>
<name>A0A5B6VPH7_9ROSI</name>
<reference evidence="2" key="1">
    <citation type="journal article" date="2019" name="Plant Biotechnol. J.">
        <title>Genome sequencing of the Australian wild diploid species Gossypium australe highlights disease resistance and delayed gland morphogenesis.</title>
        <authorList>
            <person name="Cai Y."/>
            <person name="Cai X."/>
            <person name="Wang Q."/>
            <person name="Wang P."/>
            <person name="Zhang Y."/>
            <person name="Cai C."/>
            <person name="Xu Y."/>
            <person name="Wang K."/>
            <person name="Zhou Z."/>
            <person name="Wang C."/>
            <person name="Geng S."/>
            <person name="Li B."/>
            <person name="Dong Q."/>
            <person name="Hou Y."/>
            <person name="Wang H."/>
            <person name="Ai P."/>
            <person name="Liu Z."/>
            <person name="Yi F."/>
            <person name="Sun M."/>
            <person name="An G."/>
            <person name="Cheng J."/>
            <person name="Zhang Y."/>
            <person name="Shi Q."/>
            <person name="Xie Y."/>
            <person name="Shi X."/>
            <person name="Chang Y."/>
            <person name="Huang F."/>
            <person name="Chen Y."/>
            <person name="Hong S."/>
            <person name="Mi L."/>
            <person name="Sun Q."/>
            <person name="Zhang L."/>
            <person name="Zhou B."/>
            <person name="Peng R."/>
            <person name="Zhang X."/>
            <person name="Liu F."/>
        </authorList>
    </citation>
    <scope>NUCLEOTIDE SEQUENCE [LARGE SCALE GENOMIC DNA]</scope>
    <source>
        <strain evidence="2">cv. PA1801</strain>
    </source>
</reference>
<gene>
    <name evidence="1" type="ORF">EPI10_016609</name>
</gene>
<organism evidence="1 2">
    <name type="scientific">Gossypium australe</name>
    <dbReference type="NCBI Taxonomy" id="47621"/>
    <lineage>
        <taxon>Eukaryota</taxon>
        <taxon>Viridiplantae</taxon>
        <taxon>Streptophyta</taxon>
        <taxon>Embryophyta</taxon>
        <taxon>Tracheophyta</taxon>
        <taxon>Spermatophyta</taxon>
        <taxon>Magnoliopsida</taxon>
        <taxon>eudicotyledons</taxon>
        <taxon>Gunneridae</taxon>
        <taxon>Pentapetalae</taxon>
        <taxon>rosids</taxon>
        <taxon>malvids</taxon>
        <taxon>Malvales</taxon>
        <taxon>Malvaceae</taxon>
        <taxon>Malvoideae</taxon>
        <taxon>Gossypium</taxon>
    </lineage>
</organism>
<dbReference type="GO" id="GO:0003964">
    <property type="term" value="F:RNA-directed DNA polymerase activity"/>
    <property type="evidence" value="ECO:0007669"/>
    <property type="project" value="UniProtKB-KW"/>
</dbReference>
<accession>A0A5B6VPH7</accession>
<proteinExistence type="predicted"/>
<dbReference type="OrthoDB" id="661860at2759"/>